<dbReference type="InterPro" id="IPR018129">
    <property type="entry name" value="PEP_COase_Lys_AS"/>
</dbReference>
<dbReference type="InterPro" id="IPR022805">
    <property type="entry name" value="PEP_COase_bac/pln-type"/>
</dbReference>
<dbReference type="Pfam" id="PF00311">
    <property type="entry name" value="PEPcase"/>
    <property type="match status" value="1"/>
</dbReference>
<evidence type="ECO:0000256" key="6">
    <source>
        <dbReference type="ARBA" id="ARBA00022842"/>
    </source>
</evidence>
<evidence type="ECO:0000313" key="13">
    <source>
        <dbReference type="EMBL" id="RJG01792.1"/>
    </source>
</evidence>
<evidence type="ECO:0000256" key="2">
    <source>
        <dbReference type="ARBA" id="ARBA00003670"/>
    </source>
</evidence>
<keyword evidence="6 10" id="KW-0460">Magnesium</keyword>
<name>A0A3A3G5K7_9BURK</name>
<evidence type="ECO:0000313" key="14">
    <source>
        <dbReference type="Proteomes" id="UP000266327"/>
    </source>
</evidence>
<dbReference type="Proteomes" id="UP000266327">
    <property type="component" value="Unassembled WGS sequence"/>
</dbReference>
<feature type="active site" evidence="10 12">
    <location>
        <position position="568"/>
    </location>
</feature>
<organism evidence="13 14">
    <name type="scientific">Noviherbaspirillum sedimenti</name>
    <dbReference type="NCBI Taxonomy" id="2320865"/>
    <lineage>
        <taxon>Bacteria</taxon>
        <taxon>Pseudomonadati</taxon>
        <taxon>Pseudomonadota</taxon>
        <taxon>Betaproteobacteria</taxon>
        <taxon>Burkholderiales</taxon>
        <taxon>Oxalobacteraceae</taxon>
        <taxon>Noviherbaspirillum</taxon>
    </lineage>
</organism>
<dbReference type="PANTHER" id="PTHR30523">
    <property type="entry name" value="PHOSPHOENOLPYRUVATE CARBOXYLASE"/>
    <property type="match status" value="1"/>
</dbReference>
<dbReference type="EC" id="4.1.1.31" evidence="4 10"/>
<keyword evidence="13" id="KW-0670">Pyruvate</keyword>
<evidence type="ECO:0000256" key="1">
    <source>
        <dbReference type="ARBA" id="ARBA00001946"/>
    </source>
</evidence>
<dbReference type="GO" id="GO:0008964">
    <property type="term" value="F:phosphoenolpyruvate carboxylase activity"/>
    <property type="evidence" value="ECO:0007669"/>
    <property type="project" value="UniProtKB-UniRule"/>
</dbReference>
<dbReference type="GO" id="GO:0006099">
    <property type="term" value="P:tricarboxylic acid cycle"/>
    <property type="evidence" value="ECO:0007669"/>
    <property type="project" value="InterPro"/>
</dbReference>
<comment type="catalytic activity">
    <reaction evidence="9 10">
        <text>oxaloacetate + phosphate = phosphoenolpyruvate + hydrogencarbonate</text>
        <dbReference type="Rhea" id="RHEA:28370"/>
        <dbReference type="ChEBI" id="CHEBI:16452"/>
        <dbReference type="ChEBI" id="CHEBI:17544"/>
        <dbReference type="ChEBI" id="CHEBI:43474"/>
        <dbReference type="ChEBI" id="CHEBI:58702"/>
        <dbReference type="EC" id="4.1.1.31"/>
    </reaction>
</comment>
<comment type="function">
    <text evidence="2 10">Forms oxaloacetate, a four-carbon dicarboxylic acid source for the tricarboxylic acid cycle.</text>
</comment>
<dbReference type="GO" id="GO:0005829">
    <property type="term" value="C:cytosol"/>
    <property type="evidence" value="ECO:0007669"/>
    <property type="project" value="TreeGrafter"/>
</dbReference>
<keyword evidence="7 10" id="KW-0456">Lyase</keyword>
<comment type="similarity">
    <text evidence="3 10">Belongs to the PEPCase type 1 family.</text>
</comment>
<dbReference type="SUPFAM" id="SSF51621">
    <property type="entry name" value="Phosphoenolpyruvate/pyruvate domain"/>
    <property type="match status" value="1"/>
</dbReference>
<evidence type="ECO:0000256" key="11">
    <source>
        <dbReference type="PROSITE-ProRule" id="PRU10111"/>
    </source>
</evidence>
<comment type="cofactor">
    <cofactor evidence="1 10">
        <name>Mg(2+)</name>
        <dbReference type="ChEBI" id="CHEBI:18420"/>
    </cofactor>
</comment>
<accession>A0A3A3G5K7</accession>
<dbReference type="PANTHER" id="PTHR30523:SF6">
    <property type="entry name" value="PHOSPHOENOLPYRUVATE CARBOXYLASE"/>
    <property type="match status" value="1"/>
</dbReference>
<sequence length="906" mass="100403">MLRKNIRMLGGMLGDIIRTQHGEEIFNLVEQVRTISLRFHRQHDPAAEQELGNIFSTLSIDQTNILIRAFSYFSQLANIAEDQHLIFSHRLRGDEAGKPGARRVAQVLAHVAAAGIAPEALLATLEGMHVVPVLTAHPTEVKRKSILNCQREISDLLSRRYRMTLTPDETETDNAALYSAVLRLWQTRMLRSERLTVIDEVKNGLSYYDYTFFQQIPRLYIALEEAMCKATGRKVALPPLLTMGSWIGGDRDGNPFVTADVLKETLSLQVNHILQFYLKELHALSDELSLSNLLIPASPALIALAHASPDQSVQRTDELYRRTVLGIRARLAATAQKLVGLDSGLPFSRQVEPYSDADALAADLDVVFQSLMSHGSAPLANGRLRRLRHAVAVFGFHLAAIDLRQNSEVHERTVAELLEAVAPGTCYLQLPEEERIALLSRELQSPRPLASGTLRYSDETEGELAIFHIAADSHRRYGAATIGNCIVSKSASVSDLLEVAVLLKEVGLLRPRESQLDLNIVPLFETIDDLRAAGSVMSGLLQLPFYRRLLAFRGNMQEVMLGYSDSNKDGGFLTSGWELYKAERALVEVFAAHDLTLRLFHGRGGSVGRGGGSSYEAILAQPAGAVQGQIRLTEQGEVIASKYGNPELGRRNLEVLLAATLEATILHDREPVPCESYVEAMELLSGHAYAAYRSLVYETDGFERYFWESTVISEIAALNIGSRPASRKKTTSIEDLRAIPWVFSWAQCRLMLPAWYGFGSAVEAFIAKHGAPGLALLQEMHQKWGFFATTLSNMDMVIAKTNLGIASRYAGLVKDAELRDVIFPRLCAEHKRTVAALQNITGQVKLLQHNPVLSEPTANRFPYLDPINQVQVELLRRRRENHDDALVRRGIHLSINGVAAGLRNSG</sequence>
<dbReference type="InterPro" id="IPR021135">
    <property type="entry name" value="PEP_COase"/>
</dbReference>
<dbReference type="Gene3D" id="1.20.1440.90">
    <property type="entry name" value="Phosphoenolpyruvate/pyruvate domain"/>
    <property type="match status" value="1"/>
</dbReference>
<evidence type="ECO:0000256" key="8">
    <source>
        <dbReference type="ARBA" id="ARBA00023300"/>
    </source>
</evidence>
<evidence type="ECO:0000256" key="12">
    <source>
        <dbReference type="PROSITE-ProRule" id="PRU10112"/>
    </source>
</evidence>
<evidence type="ECO:0000256" key="4">
    <source>
        <dbReference type="ARBA" id="ARBA00012305"/>
    </source>
</evidence>
<dbReference type="OrthoDB" id="9768133at2"/>
<dbReference type="InterPro" id="IPR015813">
    <property type="entry name" value="Pyrv/PenolPyrv_kinase-like_dom"/>
</dbReference>
<evidence type="ECO:0000256" key="10">
    <source>
        <dbReference type="HAMAP-Rule" id="MF_00595"/>
    </source>
</evidence>
<comment type="caution">
    <text evidence="13">The sequence shown here is derived from an EMBL/GenBank/DDBJ whole genome shotgun (WGS) entry which is preliminary data.</text>
</comment>
<evidence type="ECO:0000256" key="7">
    <source>
        <dbReference type="ARBA" id="ARBA00023239"/>
    </source>
</evidence>
<dbReference type="GO" id="GO:0000287">
    <property type="term" value="F:magnesium ion binding"/>
    <property type="evidence" value="ECO:0007669"/>
    <property type="project" value="UniProtKB-UniRule"/>
</dbReference>
<dbReference type="PRINTS" id="PR00150">
    <property type="entry name" value="PEPCARBXLASE"/>
</dbReference>
<dbReference type="HAMAP" id="MF_00595">
    <property type="entry name" value="PEPcase_type1"/>
    <property type="match status" value="1"/>
</dbReference>
<dbReference type="NCBIfam" id="NF000584">
    <property type="entry name" value="PRK00009.1"/>
    <property type="match status" value="1"/>
</dbReference>
<dbReference type="EMBL" id="QYUQ01000002">
    <property type="protein sequence ID" value="RJG01792.1"/>
    <property type="molecule type" value="Genomic_DNA"/>
</dbReference>
<comment type="subunit">
    <text evidence="10">Homotetramer.</text>
</comment>
<gene>
    <name evidence="10" type="primary">ppc</name>
    <name evidence="13" type="ORF">D3878_09535</name>
</gene>
<dbReference type="GO" id="GO:0015977">
    <property type="term" value="P:carbon fixation"/>
    <property type="evidence" value="ECO:0007669"/>
    <property type="project" value="UniProtKB-UniRule"/>
</dbReference>
<evidence type="ECO:0000256" key="9">
    <source>
        <dbReference type="ARBA" id="ARBA00048995"/>
    </source>
</evidence>
<dbReference type="RefSeq" id="WP_119785255.1">
    <property type="nucleotide sequence ID" value="NZ_QYUQ01000002.1"/>
</dbReference>
<feature type="active site" evidence="10 11">
    <location>
        <position position="137"/>
    </location>
</feature>
<dbReference type="InterPro" id="IPR033129">
    <property type="entry name" value="PEPCASE_His_AS"/>
</dbReference>
<evidence type="ECO:0000256" key="3">
    <source>
        <dbReference type="ARBA" id="ARBA00008346"/>
    </source>
</evidence>
<keyword evidence="14" id="KW-1185">Reference proteome</keyword>
<evidence type="ECO:0000256" key="5">
    <source>
        <dbReference type="ARBA" id="ARBA00022419"/>
    </source>
</evidence>
<dbReference type="AlphaFoldDB" id="A0A3A3G5K7"/>
<keyword evidence="8 10" id="KW-0120">Carbon dioxide fixation</keyword>
<proteinExistence type="inferred from homology"/>
<protein>
    <recommendedName>
        <fullName evidence="5 10">Phosphoenolpyruvate carboxylase</fullName>
        <shortName evidence="10">PEPC</shortName>
        <shortName evidence="10">PEPCase</shortName>
        <ecNumber evidence="4 10">4.1.1.31</ecNumber>
    </recommendedName>
</protein>
<dbReference type="PROSITE" id="PS00781">
    <property type="entry name" value="PEPCASE_1"/>
    <property type="match status" value="1"/>
</dbReference>
<dbReference type="GO" id="GO:0006107">
    <property type="term" value="P:oxaloacetate metabolic process"/>
    <property type="evidence" value="ECO:0007669"/>
    <property type="project" value="UniProtKB-UniRule"/>
</dbReference>
<reference evidence="14" key="1">
    <citation type="submission" date="2018-09" db="EMBL/GenBank/DDBJ databases">
        <authorList>
            <person name="Zhu H."/>
        </authorList>
    </citation>
    <scope>NUCLEOTIDE SEQUENCE [LARGE SCALE GENOMIC DNA]</scope>
    <source>
        <strain evidence="14">K1S02-23</strain>
    </source>
</reference>
<dbReference type="PROSITE" id="PS00393">
    <property type="entry name" value="PEPCASE_2"/>
    <property type="match status" value="1"/>
</dbReference>